<evidence type="ECO:0000313" key="5">
    <source>
        <dbReference type="Proteomes" id="UP000000370"/>
    </source>
</evidence>
<protein>
    <submittedName>
        <fullName evidence="4">UTP--glucose-1-phosphate uridylyltransferase</fullName>
    </submittedName>
</protein>
<keyword evidence="2 4" id="KW-0808">Transferase</keyword>
<comment type="similarity">
    <text evidence="1">Belongs to the UDPGP type 1 family.</text>
</comment>
<dbReference type="AlphaFoldDB" id="A9KR04"/>
<evidence type="ECO:0000313" key="4">
    <source>
        <dbReference type="EMBL" id="ABX43483.1"/>
    </source>
</evidence>
<gene>
    <name evidence="4" type="ordered locus">Cphy_3128</name>
</gene>
<dbReference type="PANTHER" id="PTHR11952">
    <property type="entry name" value="UDP- GLUCOSE PYROPHOSPHORYLASE"/>
    <property type="match status" value="1"/>
</dbReference>
<dbReference type="Pfam" id="PF01704">
    <property type="entry name" value="UDPGP"/>
    <property type="match status" value="1"/>
</dbReference>
<name>A9KR04_LACP7</name>
<reference evidence="5" key="1">
    <citation type="submission" date="2007-11" db="EMBL/GenBank/DDBJ databases">
        <title>Complete genome sequence of Clostridium phytofermentans ISDg.</title>
        <authorList>
            <person name="Leschine S.B."/>
            <person name="Warnick T.A."/>
            <person name="Blanchard J.L."/>
            <person name="Schnell D.J."/>
            <person name="Petit E.L."/>
            <person name="LaTouf W.G."/>
            <person name="Copeland A."/>
            <person name="Lucas S."/>
            <person name="Lapidus A."/>
            <person name="Barry K."/>
            <person name="Glavina del Rio T."/>
            <person name="Dalin E."/>
            <person name="Tice H."/>
            <person name="Pitluck S."/>
            <person name="Kiss H."/>
            <person name="Brettin T."/>
            <person name="Bruce D."/>
            <person name="Detter J.C."/>
            <person name="Han C."/>
            <person name="Kuske C."/>
            <person name="Schmutz J."/>
            <person name="Larimer F."/>
            <person name="Land M."/>
            <person name="Hauser L."/>
            <person name="Kyrpides N."/>
            <person name="Kim E.A."/>
            <person name="Richardson P."/>
        </authorList>
    </citation>
    <scope>NUCLEOTIDE SEQUENCE [LARGE SCALE GENOMIC DNA]</scope>
    <source>
        <strain evidence="5">ATCC 700394 / DSM 18823 / ISDg</strain>
    </source>
</reference>
<dbReference type="HOGENOM" id="CLU_025603_1_2_9"/>
<dbReference type="Gene3D" id="3.90.550.10">
    <property type="entry name" value="Spore Coat Polysaccharide Biosynthesis Protein SpsA, Chain A"/>
    <property type="match status" value="1"/>
</dbReference>
<accession>A9KR04</accession>
<dbReference type="OrthoDB" id="9806910at2"/>
<keyword evidence="3 4" id="KW-0548">Nucleotidyltransferase</keyword>
<evidence type="ECO:0000256" key="1">
    <source>
        <dbReference type="ARBA" id="ARBA00010401"/>
    </source>
</evidence>
<proteinExistence type="inferred from homology"/>
<dbReference type="PANTHER" id="PTHR11952:SF2">
    <property type="entry name" value="LD24639P"/>
    <property type="match status" value="1"/>
</dbReference>
<dbReference type="InterPro" id="IPR029044">
    <property type="entry name" value="Nucleotide-diphossugar_trans"/>
</dbReference>
<organism evidence="4 5">
    <name type="scientific">Lachnoclostridium phytofermentans (strain ATCC 700394 / DSM 18823 / ISDg)</name>
    <name type="common">Clostridium phytofermentans</name>
    <dbReference type="NCBI Taxonomy" id="357809"/>
    <lineage>
        <taxon>Bacteria</taxon>
        <taxon>Bacillati</taxon>
        <taxon>Bacillota</taxon>
        <taxon>Clostridia</taxon>
        <taxon>Lachnospirales</taxon>
        <taxon>Lachnospiraceae</taxon>
    </lineage>
</organism>
<dbReference type="InterPro" id="IPR002618">
    <property type="entry name" value="UDPGP_fam"/>
</dbReference>
<dbReference type="KEGG" id="cpy:Cphy_3128"/>
<dbReference type="eggNOG" id="COG4284">
    <property type="taxonomic scope" value="Bacteria"/>
</dbReference>
<keyword evidence="5" id="KW-1185">Reference proteome</keyword>
<dbReference type="InterPro" id="IPR039741">
    <property type="entry name" value="UDP-sugar_pyrophosphorylase"/>
</dbReference>
<evidence type="ECO:0000256" key="3">
    <source>
        <dbReference type="ARBA" id="ARBA00022695"/>
    </source>
</evidence>
<dbReference type="Proteomes" id="UP000000370">
    <property type="component" value="Chromosome"/>
</dbReference>
<sequence length="407" mass="46293">MNKSDLSLLLKEHNQEHLLSYYDKLSQDDKDNLAAQIEKVDWKLIYCIHKNISKNSVIYEPLEGMSIEQIKSNKDIYYDIGIKTIQTGKVAAVVLAGGQGTRLGCEIPKGMVNIGLTKDVFIFELIFKNIIDTAKAADTWIPLYIMTSKKNNEQTISFLNEHDFFGYPNDFITFYIQDMTPSVDYAGKLLMEAPDQLSLSPNGNGGWFSSMVKANILDDLHNSKIEWINVFSVDNVLQKIADPYFVGATIATNHLSGAKVVRKSNPDERVGVLCLEDGKPSIVEYYEMTDEILNERKDNGELSYAFGVTLNYLFRLDKLEDIMKYDLPIHVVEKKIPYLTVDDKYIEPKEPNGYKFEELVLDMVHLFDNCLPFEVIREKEFAPIKNATGVDSISTAQQLLMKNGYDI</sequence>
<dbReference type="STRING" id="357809.Cphy_3128"/>
<dbReference type="SUPFAM" id="SSF53448">
    <property type="entry name" value="Nucleotide-diphospho-sugar transferases"/>
    <property type="match status" value="1"/>
</dbReference>
<dbReference type="RefSeq" id="WP_012201134.1">
    <property type="nucleotide sequence ID" value="NC_010001.1"/>
</dbReference>
<evidence type="ECO:0000256" key="2">
    <source>
        <dbReference type="ARBA" id="ARBA00022679"/>
    </source>
</evidence>
<dbReference type="GO" id="GO:0070569">
    <property type="term" value="F:uridylyltransferase activity"/>
    <property type="evidence" value="ECO:0007669"/>
    <property type="project" value="InterPro"/>
</dbReference>
<dbReference type="EMBL" id="CP000885">
    <property type="protein sequence ID" value="ABX43483.1"/>
    <property type="molecule type" value="Genomic_DNA"/>
</dbReference>